<sequence>MPKRKSLDKCELVLKLHNEGKTSREISSTLAIGKSTVNDILKKFKITGTVEAKRNPGRPRKTTQRVDKVIKRKAVSEVKKNAAIIALNYVKKL</sequence>
<proteinExistence type="predicted"/>
<organism evidence="2 3">
    <name type="scientific">Gryllus longicercus</name>
    <dbReference type="NCBI Taxonomy" id="2509291"/>
    <lineage>
        <taxon>Eukaryota</taxon>
        <taxon>Metazoa</taxon>
        <taxon>Ecdysozoa</taxon>
        <taxon>Arthropoda</taxon>
        <taxon>Hexapoda</taxon>
        <taxon>Insecta</taxon>
        <taxon>Pterygota</taxon>
        <taxon>Neoptera</taxon>
        <taxon>Polyneoptera</taxon>
        <taxon>Orthoptera</taxon>
        <taxon>Ensifera</taxon>
        <taxon>Gryllidea</taxon>
        <taxon>Grylloidea</taxon>
        <taxon>Gryllidae</taxon>
        <taxon>Gryllinae</taxon>
        <taxon>Gryllus</taxon>
    </lineage>
</organism>
<keyword evidence="3" id="KW-1185">Reference proteome</keyword>
<accession>A0AAN9VMT8</accession>
<gene>
    <name evidence="2" type="ORF">R5R35_012488</name>
</gene>
<comment type="subcellular location">
    <subcellularLocation>
        <location evidence="1">Nucleus</location>
    </subcellularLocation>
</comment>
<dbReference type="GO" id="GO:0005634">
    <property type="term" value="C:nucleus"/>
    <property type="evidence" value="ECO:0007669"/>
    <property type="project" value="UniProtKB-SubCell"/>
</dbReference>
<dbReference type="Proteomes" id="UP001378592">
    <property type="component" value="Unassembled WGS sequence"/>
</dbReference>
<comment type="caution">
    <text evidence="2">The sequence shown here is derived from an EMBL/GenBank/DDBJ whole genome shotgun (WGS) entry which is preliminary data.</text>
</comment>
<dbReference type="AlphaFoldDB" id="A0AAN9VMT8"/>
<evidence type="ECO:0000256" key="1">
    <source>
        <dbReference type="ARBA" id="ARBA00004123"/>
    </source>
</evidence>
<reference evidence="2 3" key="1">
    <citation type="submission" date="2024-03" db="EMBL/GenBank/DDBJ databases">
        <title>The genome assembly and annotation of the cricket Gryllus longicercus Weissman &amp; Gray.</title>
        <authorList>
            <person name="Szrajer S."/>
            <person name="Gray D."/>
            <person name="Ylla G."/>
        </authorList>
    </citation>
    <scope>NUCLEOTIDE SEQUENCE [LARGE SCALE GENOMIC DNA]</scope>
    <source>
        <strain evidence="2">DAG 2021-001</strain>
        <tissue evidence="2">Whole body minus gut</tissue>
    </source>
</reference>
<dbReference type="InterPro" id="IPR036388">
    <property type="entry name" value="WH-like_DNA-bd_sf"/>
</dbReference>
<dbReference type="InterPro" id="IPR009057">
    <property type="entry name" value="Homeodomain-like_sf"/>
</dbReference>
<evidence type="ECO:0000313" key="2">
    <source>
        <dbReference type="EMBL" id="KAK7864830.1"/>
    </source>
</evidence>
<dbReference type="SUPFAM" id="SSF46689">
    <property type="entry name" value="Homeodomain-like"/>
    <property type="match status" value="1"/>
</dbReference>
<dbReference type="EMBL" id="JAZDUA010000193">
    <property type="protein sequence ID" value="KAK7864830.1"/>
    <property type="molecule type" value="Genomic_DNA"/>
</dbReference>
<evidence type="ECO:0000313" key="3">
    <source>
        <dbReference type="Proteomes" id="UP001378592"/>
    </source>
</evidence>
<dbReference type="Gene3D" id="1.10.10.10">
    <property type="entry name" value="Winged helix-like DNA-binding domain superfamily/Winged helix DNA-binding domain"/>
    <property type="match status" value="1"/>
</dbReference>
<protein>
    <submittedName>
        <fullName evidence="2">Uncharacterized protein</fullName>
    </submittedName>
</protein>
<name>A0AAN9VMT8_9ORTH</name>